<dbReference type="AlphaFoldDB" id="A0AB34KAY1"/>
<feature type="transmembrane region" description="Helical" evidence="5">
    <location>
        <begin position="43"/>
        <end position="61"/>
    </location>
</feature>
<gene>
    <name evidence="7" type="ORF">WHR41_09126</name>
</gene>
<keyword evidence="4 5" id="KW-0472">Membrane</keyword>
<evidence type="ECO:0000259" key="6">
    <source>
        <dbReference type="Pfam" id="PF10277"/>
    </source>
</evidence>
<sequence length="230" mass="25546">MWSGMLIGMLVAWFSDGHPKYYSMADNQHLAYISDIGAQRLKALFVTGCIVTTLLFNTAIASECHFRRKGLLGQGSGTHSKYTSILSQTFASCGALGLILLSIFDTANHETAHNVFLFIFILGYLASAICYCLIYLRLWRPHRQASDLRTSLAVKVTFTVLEALLVVAFASLMDTKRNAAAAVEWTIAFIFSFYILSFAYDFAPLATRKMPARNSAHIELSNSLSRSFLT</sequence>
<evidence type="ECO:0000256" key="5">
    <source>
        <dbReference type="SAM" id="Phobius"/>
    </source>
</evidence>
<proteinExistence type="predicted"/>
<dbReference type="GO" id="GO:0005886">
    <property type="term" value="C:plasma membrane"/>
    <property type="evidence" value="ECO:0007669"/>
    <property type="project" value="TreeGrafter"/>
</dbReference>
<keyword evidence="2 5" id="KW-0812">Transmembrane</keyword>
<dbReference type="InterPro" id="IPR019402">
    <property type="entry name" value="CWH43_N"/>
</dbReference>
<dbReference type="Proteomes" id="UP000803884">
    <property type="component" value="Unassembled WGS sequence"/>
</dbReference>
<name>A0AB34KAY1_9PEZI</name>
<organism evidence="7 8">
    <name type="scientific">Cladosporium halotolerans</name>
    <dbReference type="NCBI Taxonomy" id="1052096"/>
    <lineage>
        <taxon>Eukaryota</taxon>
        <taxon>Fungi</taxon>
        <taxon>Dikarya</taxon>
        <taxon>Ascomycota</taxon>
        <taxon>Pezizomycotina</taxon>
        <taxon>Dothideomycetes</taxon>
        <taxon>Dothideomycetidae</taxon>
        <taxon>Cladosporiales</taxon>
        <taxon>Cladosporiaceae</taxon>
        <taxon>Cladosporium</taxon>
    </lineage>
</organism>
<dbReference type="PANTHER" id="PTHR21324">
    <property type="entry name" value="FASTING-INDUCIBLE INTEGRAL MEMBRANE PROTEIN TM6P1-RELATED"/>
    <property type="match status" value="1"/>
</dbReference>
<feature type="transmembrane region" description="Helical" evidence="5">
    <location>
        <begin position="185"/>
        <end position="203"/>
    </location>
</feature>
<dbReference type="EMBL" id="JAAQHG020000057">
    <property type="protein sequence ID" value="KAL1582263.1"/>
    <property type="molecule type" value="Genomic_DNA"/>
</dbReference>
<keyword evidence="3 5" id="KW-1133">Transmembrane helix</keyword>
<reference evidence="7 8" key="1">
    <citation type="journal article" date="2020" name="Microbiol. Resour. Announc.">
        <title>Draft Genome Sequence of a Cladosporium Species Isolated from the Mesophotic Ascidian Didemnum maculosum.</title>
        <authorList>
            <person name="Gioti A."/>
            <person name="Siaperas R."/>
            <person name="Nikolaivits E."/>
            <person name="Le Goff G."/>
            <person name="Ouazzani J."/>
            <person name="Kotoulas G."/>
            <person name="Topakas E."/>
        </authorList>
    </citation>
    <scope>NUCLEOTIDE SEQUENCE [LARGE SCALE GENOMIC DNA]</scope>
    <source>
        <strain evidence="7 8">TM138-S3</strain>
    </source>
</reference>
<keyword evidence="8" id="KW-1185">Reference proteome</keyword>
<evidence type="ECO:0000313" key="8">
    <source>
        <dbReference type="Proteomes" id="UP000803884"/>
    </source>
</evidence>
<dbReference type="InterPro" id="IPR050911">
    <property type="entry name" value="DRAM/TMEM150_Autophagy_Mod"/>
</dbReference>
<evidence type="ECO:0000256" key="3">
    <source>
        <dbReference type="ARBA" id="ARBA00022989"/>
    </source>
</evidence>
<accession>A0AB34KAY1</accession>
<evidence type="ECO:0000313" key="7">
    <source>
        <dbReference type="EMBL" id="KAL1582263.1"/>
    </source>
</evidence>
<dbReference type="GeneID" id="96010568"/>
<feature type="domain" description="CWH43-like N-terminal" evidence="6">
    <location>
        <begin position="1"/>
        <end position="204"/>
    </location>
</feature>
<feature type="transmembrane region" description="Helical" evidence="5">
    <location>
        <begin position="116"/>
        <end position="140"/>
    </location>
</feature>
<comment type="subcellular location">
    <subcellularLocation>
        <location evidence="1">Endomembrane system</location>
        <topology evidence="1">Multi-pass membrane protein</topology>
    </subcellularLocation>
</comment>
<evidence type="ECO:0000256" key="1">
    <source>
        <dbReference type="ARBA" id="ARBA00004127"/>
    </source>
</evidence>
<feature type="transmembrane region" description="Helical" evidence="5">
    <location>
        <begin position="152"/>
        <end position="173"/>
    </location>
</feature>
<protein>
    <recommendedName>
        <fullName evidence="6">CWH43-like N-terminal domain-containing protein</fullName>
    </recommendedName>
</protein>
<evidence type="ECO:0000256" key="2">
    <source>
        <dbReference type="ARBA" id="ARBA00022692"/>
    </source>
</evidence>
<dbReference type="Pfam" id="PF10277">
    <property type="entry name" value="Frag1"/>
    <property type="match status" value="1"/>
</dbReference>
<evidence type="ECO:0000256" key="4">
    <source>
        <dbReference type="ARBA" id="ARBA00023136"/>
    </source>
</evidence>
<feature type="transmembrane region" description="Helical" evidence="5">
    <location>
        <begin position="82"/>
        <end position="104"/>
    </location>
</feature>
<comment type="caution">
    <text evidence="7">The sequence shown here is derived from an EMBL/GenBank/DDBJ whole genome shotgun (WGS) entry which is preliminary data.</text>
</comment>
<dbReference type="GO" id="GO:0012505">
    <property type="term" value="C:endomembrane system"/>
    <property type="evidence" value="ECO:0007669"/>
    <property type="project" value="UniProtKB-SubCell"/>
</dbReference>
<dbReference type="PANTHER" id="PTHR21324:SF2">
    <property type="entry name" value="EG:22E5.9 PROTEIN"/>
    <property type="match status" value="1"/>
</dbReference>
<dbReference type="RefSeq" id="XP_069225370.1">
    <property type="nucleotide sequence ID" value="XM_069377730.1"/>
</dbReference>